<dbReference type="Proteomes" id="UP001271890">
    <property type="component" value="Unassembled WGS sequence"/>
</dbReference>
<dbReference type="SUPFAM" id="SSF50789">
    <property type="entry name" value="Herpes virus serine proteinase, assemblin"/>
    <property type="match status" value="1"/>
</dbReference>
<keyword evidence="1" id="KW-1188">Viral release from host cell</keyword>
<gene>
    <name evidence="5" type="ORF">FE392_15810</name>
</gene>
<dbReference type="GO" id="GO:0008233">
    <property type="term" value="F:peptidase activity"/>
    <property type="evidence" value="ECO:0007669"/>
    <property type="project" value="UniProtKB-KW"/>
</dbReference>
<dbReference type="RefSeq" id="WP_319931182.1">
    <property type="nucleotide sequence ID" value="NZ_VCDN01000065.1"/>
</dbReference>
<reference evidence="6" key="1">
    <citation type="journal article" date="2024" name="Toxins">
        <title>Genome Sequence Analysis of Native Xenorhabdus Strains Isolated from Entomopathogenic Nematodes in Argentina.</title>
        <authorList>
            <person name="Palma L."/>
            <person name="Frizzo L."/>
            <person name="Kaiser S."/>
            <person name="Berry C."/>
            <person name="Caballero P."/>
            <person name="Bode H.B."/>
            <person name="Del Valle E.E."/>
        </authorList>
    </citation>
    <scope>NUCLEOTIDE SEQUENCE [LARGE SCALE GENOMIC DNA]</scope>
    <source>
        <strain evidence="6">12</strain>
    </source>
</reference>
<keyword evidence="2 5" id="KW-0645">Protease</keyword>
<dbReference type="NCBIfam" id="TIGR01543">
    <property type="entry name" value="proheadase_HK97"/>
    <property type="match status" value="1"/>
</dbReference>
<dbReference type="Pfam" id="PF04586">
    <property type="entry name" value="Peptidase_S78"/>
    <property type="match status" value="1"/>
</dbReference>
<accession>A0ABU4SDA7</accession>
<dbReference type="InterPro" id="IPR054613">
    <property type="entry name" value="Peptidase_S78_dom"/>
</dbReference>
<keyword evidence="6" id="KW-1185">Reference proteome</keyword>
<proteinExistence type="predicted"/>
<feature type="domain" description="Prohead serine protease" evidence="4">
    <location>
        <begin position="11"/>
        <end position="157"/>
    </location>
</feature>
<evidence type="ECO:0000256" key="2">
    <source>
        <dbReference type="ARBA" id="ARBA00022670"/>
    </source>
</evidence>
<organism evidence="5 6">
    <name type="scientific">Xenorhabdus santafensis</name>
    <dbReference type="NCBI Taxonomy" id="2582833"/>
    <lineage>
        <taxon>Bacteria</taxon>
        <taxon>Pseudomonadati</taxon>
        <taxon>Pseudomonadota</taxon>
        <taxon>Gammaproteobacteria</taxon>
        <taxon>Enterobacterales</taxon>
        <taxon>Morganellaceae</taxon>
        <taxon>Xenorhabdus</taxon>
    </lineage>
</organism>
<dbReference type="EMBL" id="VCDN01000065">
    <property type="protein sequence ID" value="MDX7988774.1"/>
    <property type="molecule type" value="Genomic_DNA"/>
</dbReference>
<evidence type="ECO:0000256" key="1">
    <source>
        <dbReference type="ARBA" id="ARBA00022612"/>
    </source>
</evidence>
<dbReference type="GO" id="GO:0006508">
    <property type="term" value="P:proteolysis"/>
    <property type="evidence" value="ECO:0007669"/>
    <property type="project" value="UniProtKB-KW"/>
</dbReference>
<comment type="caution">
    <text evidence="5">The sequence shown here is derived from an EMBL/GenBank/DDBJ whole genome shotgun (WGS) entry which is preliminary data.</text>
</comment>
<name>A0ABU4SDA7_9GAMM</name>
<evidence type="ECO:0000256" key="3">
    <source>
        <dbReference type="ARBA" id="ARBA00022801"/>
    </source>
</evidence>
<evidence type="ECO:0000313" key="6">
    <source>
        <dbReference type="Proteomes" id="UP001271890"/>
    </source>
</evidence>
<protein>
    <submittedName>
        <fullName evidence="5">HK97 family phage prohead protease</fullName>
    </submittedName>
</protein>
<evidence type="ECO:0000313" key="5">
    <source>
        <dbReference type="EMBL" id="MDX7988774.1"/>
    </source>
</evidence>
<dbReference type="InterPro" id="IPR006433">
    <property type="entry name" value="Prohead_protease"/>
</dbReference>
<sequence length="216" mass="24162">MMTKQRFDMPLKIKSVSDSGEFEGYGSVFGLKDSTDDIVLPGAFANTLKQWGEKGSLPALLWQHRMDEPIGIYTEMKEDETGLYLKGRLLIEDDPLARRAHAHMKAGSLSGLSIGYVLKDWEYDRTKASFLLKDLDLWEVSLVTFPANDEARVSNVKSVFARGDIPNPSHIERVLRDVGLSRSQAKTFMAEGYEALSLRDAETVSALNALKSLNFK</sequence>
<evidence type="ECO:0000259" key="4">
    <source>
        <dbReference type="Pfam" id="PF04586"/>
    </source>
</evidence>
<keyword evidence="3" id="KW-0378">Hydrolase</keyword>